<reference evidence="1 2" key="1">
    <citation type="submission" date="2016-05" db="EMBL/GenBank/DDBJ databases">
        <title>Genome sequence of Pseudomonas stutzeri 273 and identification of the exopolysaccharide biosynthesis locus.</title>
        <authorList>
            <person name="Wu S."/>
            <person name="Sun C."/>
        </authorList>
    </citation>
    <scope>NUCLEOTIDE SEQUENCE [LARGE SCALE GENOMIC DNA]</scope>
    <source>
        <strain evidence="1 2">273</strain>
    </source>
</reference>
<sequence>MNRGQLLEEFEKYQQRVARSMTDGGEGKRVPRILAGLSFADFEAGWNAAIEAAGVTVRG</sequence>
<evidence type="ECO:0000313" key="1">
    <source>
        <dbReference type="EMBL" id="ANF25988.1"/>
    </source>
</evidence>
<evidence type="ECO:0000313" key="2">
    <source>
        <dbReference type="Proteomes" id="UP000077787"/>
    </source>
</evidence>
<dbReference type="RefSeq" id="WP_064481562.1">
    <property type="nucleotide sequence ID" value="NZ_CP015641.1"/>
</dbReference>
<gene>
    <name evidence="1" type="ORF">PS273GM_12965</name>
</gene>
<dbReference type="Proteomes" id="UP000077787">
    <property type="component" value="Chromosome"/>
</dbReference>
<dbReference type="EMBL" id="CP015641">
    <property type="protein sequence ID" value="ANF25988.1"/>
    <property type="molecule type" value="Genomic_DNA"/>
</dbReference>
<protein>
    <submittedName>
        <fullName evidence="1">Uncharacterized protein</fullName>
    </submittedName>
</protein>
<organism evidence="1 2">
    <name type="scientific">Stutzerimonas stutzeri</name>
    <name type="common">Pseudomonas stutzeri</name>
    <dbReference type="NCBI Taxonomy" id="316"/>
    <lineage>
        <taxon>Bacteria</taxon>
        <taxon>Pseudomonadati</taxon>
        <taxon>Pseudomonadota</taxon>
        <taxon>Gammaproteobacteria</taxon>
        <taxon>Pseudomonadales</taxon>
        <taxon>Pseudomonadaceae</taxon>
        <taxon>Stutzerimonas</taxon>
    </lineage>
</organism>
<dbReference type="OrthoDB" id="7032595at2"/>
<accession>A0A172WR64</accession>
<dbReference type="AlphaFoldDB" id="A0A172WR64"/>
<name>A0A172WR64_STUST</name>
<proteinExistence type="predicted"/>